<evidence type="ECO:0000313" key="3">
    <source>
        <dbReference type="Proteomes" id="UP000007471"/>
    </source>
</evidence>
<evidence type="ECO:0000313" key="2">
    <source>
        <dbReference type="EMBL" id="ADV09991.1"/>
    </source>
</evidence>
<dbReference type="AlphaFoldDB" id="E8TGQ5"/>
<evidence type="ECO:0000256" key="1">
    <source>
        <dbReference type="SAM" id="MobiDB-lite"/>
    </source>
</evidence>
<dbReference type="RefSeq" id="WP_013528686.1">
    <property type="nucleotide sequence ID" value="NC_014923.1"/>
</dbReference>
<dbReference type="STRING" id="765698.Mesci_0823"/>
<dbReference type="EMBL" id="CP002447">
    <property type="protein sequence ID" value="ADV09991.1"/>
    <property type="molecule type" value="Genomic_DNA"/>
</dbReference>
<organism evidence="2 3">
    <name type="scientific">Mesorhizobium ciceri biovar biserrulae (strain HAMBI 2942 / LMG 23838 / WSM1271)</name>
    <dbReference type="NCBI Taxonomy" id="765698"/>
    <lineage>
        <taxon>Bacteria</taxon>
        <taxon>Pseudomonadati</taxon>
        <taxon>Pseudomonadota</taxon>
        <taxon>Alphaproteobacteria</taxon>
        <taxon>Hyphomicrobiales</taxon>
        <taxon>Phyllobacteriaceae</taxon>
        <taxon>Mesorhizobium</taxon>
    </lineage>
</organism>
<dbReference type="OrthoDB" id="8093086at2"/>
<gene>
    <name evidence="2" type="ordered locus">Mesci_0823</name>
</gene>
<protein>
    <submittedName>
        <fullName evidence="2">Uncharacterized protein</fullName>
    </submittedName>
</protein>
<accession>E8TGQ5</accession>
<name>E8TGQ5_MESCW</name>
<proteinExistence type="predicted"/>
<feature type="region of interest" description="Disordered" evidence="1">
    <location>
        <begin position="16"/>
        <end position="41"/>
    </location>
</feature>
<sequence length="95" mass="10877">MTLTFTVDPIDEYQTALRGDGSVPDESFSGPSAASRPVGRDPLPGRAFWRLASLLFAPLRKSRRRLPPQDDYLRRDIGLPELEGLPHYWDFTRYQ</sequence>
<dbReference type="Proteomes" id="UP000007471">
    <property type="component" value="Chromosome"/>
</dbReference>
<reference evidence="3" key="1">
    <citation type="submission" date="2011-01" db="EMBL/GenBank/DDBJ databases">
        <title>Complete sequence of chromosome of Mesorhizobium ciceri bv. biserrulae WSM1271.</title>
        <authorList>
            <person name="Lucas S."/>
            <person name="Copeland A."/>
            <person name="Lapidus A."/>
            <person name="Cheng J.-F."/>
            <person name="Goodwin L."/>
            <person name="Pitluck S."/>
            <person name="Teshima H."/>
            <person name="Detter J.C."/>
            <person name="Han C."/>
            <person name="Tapia R."/>
            <person name="Land M."/>
            <person name="Hauser L."/>
            <person name="Kyrpides N."/>
            <person name="Ivanova N."/>
            <person name="Nandasena K."/>
            <person name="Reeve W.G."/>
            <person name="Howieson J.G."/>
            <person name="O'Hara G."/>
            <person name="Tiwari R.P."/>
            <person name="Woyke T."/>
        </authorList>
    </citation>
    <scope>NUCLEOTIDE SEQUENCE [LARGE SCALE GENOMIC DNA]</scope>
    <source>
        <strain evidence="3">HAMBI 2942 / LMG 23838 / WSM1271</strain>
    </source>
</reference>
<dbReference type="PATRIC" id="fig|765698.3.peg.1251"/>
<dbReference type="KEGG" id="mci:Mesci_0823"/>
<dbReference type="HOGENOM" id="CLU_2369551_0_0_5"/>